<proteinExistence type="predicted"/>
<name>A9DII3_9GAMM</name>
<dbReference type="EMBL" id="ABIC01000054">
    <property type="protein sequence ID" value="EDP99043.1"/>
    <property type="molecule type" value="Genomic_DNA"/>
</dbReference>
<keyword evidence="2" id="KW-1185">Reference proteome</keyword>
<protein>
    <submittedName>
        <fullName evidence="1">Uncharacterized protein</fullName>
    </submittedName>
</protein>
<sequence>MLGLSILATTFMFQFALMSIDNMLLGEKEN</sequence>
<reference evidence="1 2" key="1">
    <citation type="submission" date="2007-10" db="EMBL/GenBank/DDBJ databases">
        <authorList>
            <person name="Yayanos A."/>
            <person name="Ferriera S."/>
            <person name="Johnson J."/>
            <person name="Kravitz S."/>
            <person name="Halpern A."/>
            <person name="Remington K."/>
            <person name="Beeson K."/>
            <person name="Tran B."/>
            <person name="Rogers Y.-H."/>
            <person name="Friedman R."/>
            <person name="Venter J.C."/>
        </authorList>
    </citation>
    <scope>NUCLEOTIDE SEQUENCE [LARGE SCALE GENOMIC DNA]</scope>
    <source>
        <strain evidence="1 2">KT99</strain>
    </source>
</reference>
<evidence type="ECO:0000313" key="2">
    <source>
        <dbReference type="Proteomes" id="UP000005839"/>
    </source>
</evidence>
<evidence type="ECO:0000313" key="1">
    <source>
        <dbReference type="EMBL" id="EDP99043.1"/>
    </source>
</evidence>
<dbReference type="Proteomes" id="UP000005839">
    <property type="component" value="Unassembled WGS sequence"/>
</dbReference>
<accession>A9DII3</accession>
<comment type="caution">
    <text evidence="1">The sequence shown here is derived from an EMBL/GenBank/DDBJ whole genome shotgun (WGS) entry which is preliminary data.</text>
</comment>
<organism evidence="1 2">
    <name type="scientific">Shewanella benthica KT99</name>
    <dbReference type="NCBI Taxonomy" id="314608"/>
    <lineage>
        <taxon>Bacteria</taxon>
        <taxon>Pseudomonadati</taxon>
        <taxon>Pseudomonadota</taxon>
        <taxon>Gammaproteobacteria</taxon>
        <taxon>Alteromonadales</taxon>
        <taxon>Shewanellaceae</taxon>
        <taxon>Shewanella</taxon>
    </lineage>
</organism>
<gene>
    <name evidence="1" type="ORF">KT99_11348</name>
</gene>
<dbReference type="AlphaFoldDB" id="A9DII3"/>